<evidence type="ECO:0000256" key="8">
    <source>
        <dbReference type="SAM" id="SignalP"/>
    </source>
</evidence>
<evidence type="ECO:0000256" key="5">
    <source>
        <dbReference type="ARBA" id="ARBA00023049"/>
    </source>
</evidence>
<keyword evidence="5 6" id="KW-0482">Metalloprotease</keyword>
<sequence length="255" mass="27003">MKTTRFAAVLSLSLALAPAAHAIDFSQISAGLAVGKQALKAATLSDSEVKTLADQACAQYDRESKIAPANSKYGKRLAAITKKVGKEINGQPVNFKVYQNKEVNAWAMANGCVRINTGLMDKMNDDEVIGVIGHEMGHVALGHTKKAMQVAYTAAAARNAAGTFGGEGLAQLSNSELGELGEALVNAQFSQSQESDADNFSYDLLAKKSLDRRALLTAFQKLAAQSGDDRSMLSSHPASSDRAKNIESRLAKDGI</sequence>
<name>A0ABT7XHZ3_9NEIS</name>
<keyword evidence="2" id="KW-0479">Metal-binding</keyword>
<protein>
    <submittedName>
        <fullName evidence="10">M48 family metalloprotease</fullName>
        <ecNumber evidence="10">3.4.24.-</ecNumber>
    </submittedName>
</protein>
<dbReference type="RefSeq" id="WP_289827917.1">
    <property type="nucleotide sequence ID" value="NZ_JAUEDK010000001.1"/>
</dbReference>
<keyword evidence="8" id="KW-0732">Signal</keyword>
<dbReference type="EMBL" id="JAUEDK010000001">
    <property type="protein sequence ID" value="MDN0073397.1"/>
    <property type="molecule type" value="Genomic_DNA"/>
</dbReference>
<proteinExistence type="inferred from homology"/>
<keyword evidence="3 6" id="KW-0378">Hydrolase</keyword>
<feature type="compositionally biased region" description="Basic and acidic residues" evidence="7">
    <location>
        <begin position="239"/>
        <end position="255"/>
    </location>
</feature>
<dbReference type="GO" id="GO:0008237">
    <property type="term" value="F:metallopeptidase activity"/>
    <property type="evidence" value="ECO:0007669"/>
    <property type="project" value="UniProtKB-KW"/>
</dbReference>
<accession>A0ABT7XHZ3</accession>
<comment type="similarity">
    <text evidence="6">Belongs to the peptidase M48 family.</text>
</comment>
<evidence type="ECO:0000256" key="1">
    <source>
        <dbReference type="ARBA" id="ARBA00022670"/>
    </source>
</evidence>
<dbReference type="InterPro" id="IPR001915">
    <property type="entry name" value="Peptidase_M48"/>
</dbReference>
<dbReference type="PANTHER" id="PTHR22726:SF8">
    <property type="entry name" value="METALLOPROTEASE YCAL"/>
    <property type="match status" value="1"/>
</dbReference>
<comment type="cofactor">
    <cofactor evidence="6">
        <name>Zn(2+)</name>
        <dbReference type="ChEBI" id="CHEBI:29105"/>
    </cofactor>
    <text evidence="6">Binds 1 zinc ion per subunit.</text>
</comment>
<feature type="chain" id="PRO_5046390971" evidence="8">
    <location>
        <begin position="23"/>
        <end position="255"/>
    </location>
</feature>
<evidence type="ECO:0000313" key="10">
    <source>
        <dbReference type="EMBL" id="MDN0073397.1"/>
    </source>
</evidence>
<evidence type="ECO:0000313" key="11">
    <source>
        <dbReference type="Proteomes" id="UP001168540"/>
    </source>
</evidence>
<comment type="caution">
    <text evidence="10">The sequence shown here is derived from an EMBL/GenBank/DDBJ whole genome shotgun (WGS) entry which is preliminary data.</text>
</comment>
<evidence type="ECO:0000256" key="3">
    <source>
        <dbReference type="ARBA" id="ARBA00022801"/>
    </source>
</evidence>
<organism evidence="10 11">
    <name type="scientific">Crenobacter oryzisoli</name>
    <dbReference type="NCBI Taxonomy" id="3056844"/>
    <lineage>
        <taxon>Bacteria</taxon>
        <taxon>Pseudomonadati</taxon>
        <taxon>Pseudomonadota</taxon>
        <taxon>Betaproteobacteria</taxon>
        <taxon>Neisseriales</taxon>
        <taxon>Neisseriaceae</taxon>
        <taxon>Crenobacter</taxon>
    </lineage>
</organism>
<dbReference type="EC" id="3.4.24.-" evidence="10"/>
<evidence type="ECO:0000256" key="4">
    <source>
        <dbReference type="ARBA" id="ARBA00022833"/>
    </source>
</evidence>
<feature type="domain" description="Peptidase M48" evidence="9">
    <location>
        <begin position="88"/>
        <end position="249"/>
    </location>
</feature>
<dbReference type="Proteomes" id="UP001168540">
    <property type="component" value="Unassembled WGS sequence"/>
</dbReference>
<reference evidence="10" key="1">
    <citation type="submission" date="2023-06" db="EMBL/GenBank/DDBJ databases">
        <authorList>
            <person name="Zhang S."/>
        </authorList>
    </citation>
    <scope>NUCLEOTIDE SEQUENCE</scope>
    <source>
        <strain evidence="10">SG2303</strain>
    </source>
</reference>
<dbReference type="Gene3D" id="3.30.2010.10">
    <property type="entry name" value="Metalloproteases ('zincins'), catalytic domain"/>
    <property type="match status" value="1"/>
</dbReference>
<evidence type="ECO:0000259" key="9">
    <source>
        <dbReference type="Pfam" id="PF01435"/>
    </source>
</evidence>
<gene>
    <name evidence="10" type="ORF">QU481_00595</name>
</gene>
<keyword evidence="1 6" id="KW-0645">Protease</keyword>
<dbReference type="PANTHER" id="PTHR22726">
    <property type="entry name" value="METALLOENDOPEPTIDASE OMA1"/>
    <property type="match status" value="1"/>
</dbReference>
<feature type="signal peptide" evidence="8">
    <location>
        <begin position="1"/>
        <end position="22"/>
    </location>
</feature>
<feature type="region of interest" description="Disordered" evidence="7">
    <location>
        <begin position="227"/>
        <end position="255"/>
    </location>
</feature>
<dbReference type="Pfam" id="PF01435">
    <property type="entry name" value="Peptidase_M48"/>
    <property type="match status" value="1"/>
</dbReference>
<keyword evidence="11" id="KW-1185">Reference proteome</keyword>
<evidence type="ECO:0000256" key="7">
    <source>
        <dbReference type="SAM" id="MobiDB-lite"/>
    </source>
</evidence>
<dbReference type="InterPro" id="IPR051156">
    <property type="entry name" value="Mito/Outer_Membr_Metalloprot"/>
</dbReference>
<keyword evidence="4 6" id="KW-0862">Zinc</keyword>
<evidence type="ECO:0000256" key="6">
    <source>
        <dbReference type="RuleBase" id="RU003983"/>
    </source>
</evidence>
<evidence type="ECO:0000256" key="2">
    <source>
        <dbReference type="ARBA" id="ARBA00022723"/>
    </source>
</evidence>